<accession>A0ABR2H3R3</accession>
<proteinExistence type="inferred from homology"/>
<dbReference type="SMART" id="SM00642">
    <property type="entry name" value="Aamy"/>
    <property type="match status" value="1"/>
</dbReference>
<comment type="similarity">
    <text evidence="3 9">Belongs to the glycosyl hydrolase 13 family.</text>
</comment>
<evidence type="ECO:0000256" key="5">
    <source>
        <dbReference type="ARBA" id="ARBA00022723"/>
    </source>
</evidence>
<evidence type="ECO:0000256" key="8">
    <source>
        <dbReference type="ARBA" id="ARBA00023295"/>
    </source>
</evidence>
<dbReference type="InterPro" id="IPR006047">
    <property type="entry name" value="GH13_cat_dom"/>
</dbReference>
<dbReference type="CDD" id="cd11318">
    <property type="entry name" value="AmyAc_bac_fung_AmyA"/>
    <property type="match status" value="1"/>
</dbReference>
<evidence type="ECO:0000313" key="11">
    <source>
        <dbReference type="EMBL" id="KAK8840865.1"/>
    </source>
</evidence>
<reference evidence="11 12" key="1">
    <citation type="submission" date="2024-04" db="EMBL/GenBank/DDBJ databases">
        <title>Tritrichomonas musculus Genome.</title>
        <authorList>
            <person name="Alves-Ferreira E."/>
            <person name="Grigg M."/>
            <person name="Lorenzi H."/>
            <person name="Galac M."/>
        </authorList>
    </citation>
    <scope>NUCLEOTIDE SEQUENCE [LARGE SCALE GENOMIC DNA]</scope>
    <source>
        <strain evidence="11 12">EAF2021</strain>
    </source>
</reference>
<evidence type="ECO:0000256" key="2">
    <source>
        <dbReference type="ARBA" id="ARBA00001913"/>
    </source>
</evidence>
<dbReference type="InterPro" id="IPR013780">
    <property type="entry name" value="Glyco_hydro_b"/>
</dbReference>
<dbReference type="Gene3D" id="2.40.30.140">
    <property type="match status" value="1"/>
</dbReference>
<dbReference type="Gene3D" id="2.60.40.1180">
    <property type="entry name" value="Golgi alpha-mannosidase II"/>
    <property type="match status" value="1"/>
</dbReference>
<evidence type="ECO:0000256" key="4">
    <source>
        <dbReference type="ARBA" id="ARBA00012595"/>
    </source>
</evidence>
<protein>
    <recommendedName>
        <fullName evidence="4">alpha-amylase</fullName>
        <ecNumber evidence="4">3.2.1.1</ecNumber>
    </recommendedName>
</protein>
<dbReference type="InterPro" id="IPR017853">
    <property type="entry name" value="GH"/>
</dbReference>
<dbReference type="Proteomes" id="UP001470230">
    <property type="component" value="Unassembled WGS sequence"/>
</dbReference>
<dbReference type="NCBIfam" id="NF006969">
    <property type="entry name" value="PRK09441.1-2"/>
    <property type="match status" value="1"/>
</dbReference>
<dbReference type="PIRSF" id="PIRSF001021">
    <property type="entry name" value="Alph-amls_thrmst"/>
    <property type="match status" value="1"/>
</dbReference>
<dbReference type="EC" id="3.2.1.1" evidence="4"/>
<keyword evidence="8" id="KW-0326">Glycosidase</keyword>
<evidence type="ECO:0000256" key="1">
    <source>
        <dbReference type="ARBA" id="ARBA00000548"/>
    </source>
</evidence>
<dbReference type="PANTHER" id="PTHR43447">
    <property type="entry name" value="ALPHA-AMYLASE"/>
    <property type="match status" value="1"/>
</dbReference>
<dbReference type="SUPFAM" id="SSF51011">
    <property type="entry name" value="Glycosyl hydrolase domain"/>
    <property type="match status" value="1"/>
</dbReference>
<dbReference type="InterPro" id="IPR013776">
    <property type="entry name" value="A-amylase_thermo"/>
</dbReference>
<dbReference type="Gene3D" id="3.20.20.80">
    <property type="entry name" value="Glycosidases"/>
    <property type="match status" value="1"/>
</dbReference>
<evidence type="ECO:0000256" key="7">
    <source>
        <dbReference type="ARBA" id="ARBA00023277"/>
    </source>
</evidence>
<keyword evidence="5" id="KW-0479">Metal-binding</keyword>
<dbReference type="EMBL" id="JAPFFF010000043">
    <property type="protein sequence ID" value="KAK8840865.1"/>
    <property type="molecule type" value="Genomic_DNA"/>
</dbReference>
<dbReference type="NCBIfam" id="NF006968">
    <property type="entry name" value="PRK09441.1-1"/>
    <property type="match status" value="1"/>
</dbReference>
<gene>
    <name evidence="11" type="ORF">M9Y10_027693</name>
</gene>
<comment type="catalytic activity">
    <reaction evidence="1">
        <text>Endohydrolysis of (1-&gt;4)-alpha-D-glucosidic linkages in polysaccharides containing three or more (1-&gt;4)-alpha-linked D-glucose units.</text>
        <dbReference type="EC" id="3.2.1.1"/>
    </reaction>
</comment>
<dbReference type="InterPro" id="IPR006046">
    <property type="entry name" value="Alpha_amylase"/>
</dbReference>
<evidence type="ECO:0000256" key="3">
    <source>
        <dbReference type="ARBA" id="ARBA00008061"/>
    </source>
</evidence>
<name>A0ABR2H3R3_9EUKA</name>
<sequence>MAENKTMIQYFEWYLPNTGLHWKQVAHQAQNLAGTGINMVWLPPAYKGASGIDSVGYDVYDMYDLGEFDQRGDVRTKYGTKEDYLTAIKSLQSNGVQVIADVVLNHKLGADESEKVMVHDVNPNNRDEEYGEPHEITAWTKFTFPGRADKYSDFHWNHEYFSGCDWDEGAKKNGIFLFEGKKWSRDTDNENGNYDFLMGADVDSDHPAVEKENINWGKWYLDTTHVDGFRLDAVKHISFESEKRWITAMRDYMKETAPNKEFFSVGEYWANDLGKLLNYINSTDGLIALFDVPLHYHMLEAATSNGQYDMGHLYQDTLSLTKPELAITFVDNHDTQPGQSLSSFIPPWFKPIAYSLILLRAVGTPCLFYGAYYGIPHTGVSPVCGIKKLVKIRQLYAYGEERMYFDDQNVVGFTRAGDQEHWDSGLAVLVTNFKGGKKRMEIGKNLAKMKMKDALLKNPNIVEIDEDGFGEFYVDDGSAAVWVTEKAWEYLYTEVMGI</sequence>
<comment type="caution">
    <text evidence="11">The sequence shown here is derived from an EMBL/GenBank/DDBJ whole genome shotgun (WGS) entry which is preliminary data.</text>
</comment>
<evidence type="ECO:0000259" key="10">
    <source>
        <dbReference type="SMART" id="SM00642"/>
    </source>
</evidence>
<keyword evidence="6" id="KW-0378">Hydrolase</keyword>
<dbReference type="SUPFAM" id="SSF51445">
    <property type="entry name" value="(Trans)glycosidases"/>
    <property type="match status" value="1"/>
</dbReference>
<evidence type="ECO:0000256" key="6">
    <source>
        <dbReference type="ARBA" id="ARBA00022801"/>
    </source>
</evidence>
<comment type="cofactor">
    <cofactor evidence="2">
        <name>Ca(2+)</name>
        <dbReference type="ChEBI" id="CHEBI:29108"/>
    </cofactor>
</comment>
<dbReference type="Pfam" id="PF00128">
    <property type="entry name" value="Alpha-amylase"/>
    <property type="match status" value="1"/>
</dbReference>
<keyword evidence="7" id="KW-0119">Carbohydrate metabolism</keyword>
<organism evidence="11 12">
    <name type="scientific">Tritrichomonas musculus</name>
    <dbReference type="NCBI Taxonomy" id="1915356"/>
    <lineage>
        <taxon>Eukaryota</taxon>
        <taxon>Metamonada</taxon>
        <taxon>Parabasalia</taxon>
        <taxon>Tritrichomonadida</taxon>
        <taxon>Tritrichomonadidae</taxon>
        <taxon>Tritrichomonas</taxon>
    </lineage>
</organism>
<dbReference type="PRINTS" id="PR00110">
    <property type="entry name" value="ALPHAAMYLASE"/>
</dbReference>
<evidence type="ECO:0000256" key="9">
    <source>
        <dbReference type="RuleBase" id="RU003615"/>
    </source>
</evidence>
<keyword evidence="12" id="KW-1185">Reference proteome</keyword>
<evidence type="ECO:0000313" key="12">
    <source>
        <dbReference type="Proteomes" id="UP001470230"/>
    </source>
</evidence>
<feature type="domain" description="Glycosyl hydrolase family 13 catalytic" evidence="10">
    <location>
        <begin position="5"/>
        <end position="393"/>
    </location>
</feature>